<feature type="transmembrane region" description="Helical" evidence="8">
    <location>
        <begin position="324"/>
        <end position="344"/>
    </location>
</feature>
<evidence type="ECO:0000313" key="11">
    <source>
        <dbReference type="Proteomes" id="UP000004778"/>
    </source>
</evidence>
<dbReference type="CDD" id="cd17325">
    <property type="entry name" value="MFS_MdtG_SLC18_like"/>
    <property type="match status" value="1"/>
</dbReference>
<evidence type="ECO:0000256" key="5">
    <source>
        <dbReference type="ARBA" id="ARBA00022989"/>
    </source>
</evidence>
<dbReference type="InterPro" id="IPR020846">
    <property type="entry name" value="MFS_dom"/>
</dbReference>
<feature type="region of interest" description="Disordered" evidence="7">
    <location>
        <begin position="1"/>
        <end position="28"/>
    </location>
</feature>
<evidence type="ECO:0000256" key="3">
    <source>
        <dbReference type="ARBA" id="ARBA00022475"/>
    </source>
</evidence>
<dbReference type="SUPFAM" id="SSF103473">
    <property type="entry name" value="MFS general substrate transporter"/>
    <property type="match status" value="1"/>
</dbReference>
<reference evidence="10 11" key="1">
    <citation type="submission" date="2009-01" db="EMBL/GenBank/DDBJ databases">
        <authorList>
            <person name="Qin X."/>
            <person name="Bachman B."/>
            <person name="Battles P."/>
            <person name="Bell A."/>
            <person name="Bess C."/>
            <person name="Bickham C."/>
            <person name="Chaboub L."/>
            <person name="Chen D."/>
            <person name="Coyle M."/>
            <person name="Deiros D.R."/>
            <person name="Dinh H."/>
            <person name="Forbes L."/>
            <person name="Fowler G."/>
            <person name="Francisco L."/>
            <person name="Fu Q."/>
            <person name="Gubbala S."/>
            <person name="Hale W."/>
            <person name="Han Y."/>
            <person name="Hemphill L."/>
            <person name="Highlander S.K."/>
            <person name="Hirani K."/>
            <person name="Hogues M."/>
            <person name="Jackson L."/>
            <person name="Jakkamsetti A."/>
            <person name="Javaid M."/>
            <person name="Jiang H."/>
            <person name="Korchina V."/>
            <person name="Kovar C."/>
            <person name="Lara F."/>
            <person name="Lee S."/>
            <person name="Mata R."/>
            <person name="Mathew T."/>
            <person name="Moen C."/>
            <person name="Morales K."/>
            <person name="Munidasa M."/>
            <person name="Nazareth L."/>
            <person name="Ngo R."/>
            <person name="Nguyen L."/>
            <person name="Okwuonu G."/>
            <person name="Ongeri F."/>
            <person name="Patil S."/>
            <person name="Petrosino J."/>
            <person name="Pham C."/>
            <person name="Pham P."/>
            <person name="Pu L.-L."/>
            <person name="Puazo M."/>
            <person name="Raj R."/>
            <person name="Reid J."/>
            <person name="Rouhana J."/>
            <person name="Saada N."/>
            <person name="Shang Y."/>
            <person name="Simmons D."/>
            <person name="Thornton R."/>
            <person name="Warren J."/>
            <person name="Weissenberger G."/>
            <person name="Zhang J."/>
            <person name="Zhang L."/>
            <person name="Zhou C."/>
            <person name="Zhu D."/>
            <person name="Muzny D."/>
            <person name="Worley K."/>
            <person name="Gibbs R."/>
        </authorList>
    </citation>
    <scope>NUCLEOTIDE SEQUENCE [LARGE SCALE GENOMIC DNA]</scope>
    <source>
        <strain evidence="10 11">DSM 15434</strain>
    </source>
</reference>
<proteinExistence type="predicted"/>
<keyword evidence="6 8" id="KW-0472">Membrane</keyword>
<feature type="transmembrane region" description="Helical" evidence="8">
    <location>
        <begin position="107"/>
        <end position="126"/>
    </location>
</feature>
<dbReference type="EMBL" id="ACFH01000020">
    <property type="protein sequence ID" value="EEH66735.1"/>
    <property type="molecule type" value="Genomic_DNA"/>
</dbReference>
<dbReference type="InterPro" id="IPR011701">
    <property type="entry name" value="MFS"/>
</dbReference>
<dbReference type="Gene3D" id="1.20.1250.20">
    <property type="entry name" value="MFS general substrate transporter like domains"/>
    <property type="match status" value="2"/>
</dbReference>
<protein>
    <submittedName>
        <fullName evidence="10">Transporter, major facilitator family protein</fullName>
    </submittedName>
</protein>
<feature type="transmembrane region" description="Helical" evidence="8">
    <location>
        <begin position="350"/>
        <end position="372"/>
    </location>
</feature>
<dbReference type="PANTHER" id="PTHR23517">
    <property type="entry name" value="RESISTANCE PROTEIN MDTM, PUTATIVE-RELATED-RELATED"/>
    <property type="match status" value="1"/>
</dbReference>
<evidence type="ECO:0000259" key="9">
    <source>
        <dbReference type="PROSITE" id="PS50850"/>
    </source>
</evidence>
<evidence type="ECO:0000256" key="7">
    <source>
        <dbReference type="SAM" id="MobiDB-lite"/>
    </source>
</evidence>
<comment type="subcellular location">
    <subcellularLocation>
        <location evidence="1">Cell membrane</location>
        <topology evidence="1">Multi-pass membrane protein</topology>
    </subcellularLocation>
</comment>
<dbReference type="eggNOG" id="COG2814">
    <property type="taxonomic scope" value="Bacteria"/>
</dbReference>
<dbReference type="Pfam" id="PF07690">
    <property type="entry name" value="MFS_1"/>
    <property type="match status" value="2"/>
</dbReference>
<keyword evidence="3" id="KW-1003">Cell membrane</keyword>
<accession>C0W3H2</accession>
<feature type="transmembrane region" description="Helical" evidence="8">
    <location>
        <begin position="132"/>
        <end position="153"/>
    </location>
</feature>
<organism evidence="10 11">
    <name type="scientific">Actinomyces urogenitalis DSM 15434</name>
    <dbReference type="NCBI Taxonomy" id="525246"/>
    <lineage>
        <taxon>Bacteria</taxon>
        <taxon>Bacillati</taxon>
        <taxon>Actinomycetota</taxon>
        <taxon>Actinomycetes</taxon>
        <taxon>Actinomycetales</taxon>
        <taxon>Actinomycetaceae</taxon>
        <taxon>Actinomyces</taxon>
    </lineage>
</organism>
<feature type="transmembrane region" description="Helical" evidence="8">
    <location>
        <begin position="75"/>
        <end position="100"/>
    </location>
</feature>
<evidence type="ECO:0000256" key="8">
    <source>
        <dbReference type="SAM" id="Phobius"/>
    </source>
</evidence>
<dbReference type="InterPro" id="IPR050171">
    <property type="entry name" value="MFS_Transporters"/>
</dbReference>
<feature type="transmembrane region" description="Helical" evidence="8">
    <location>
        <begin position="203"/>
        <end position="222"/>
    </location>
</feature>
<evidence type="ECO:0000256" key="2">
    <source>
        <dbReference type="ARBA" id="ARBA00022448"/>
    </source>
</evidence>
<dbReference type="AlphaFoldDB" id="C0W3H2"/>
<keyword evidence="11" id="KW-1185">Reference proteome</keyword>
<feature type="domain" description="Major facilitator superfamily (MFS) profile" evidence="9">
    <location>
        <begin position="41"/>
        <end position="438"/>
    </location>
</feature>
<evidence type="ECO:0000313" key="10">
    <source>
        <dbReference type="EMBL" id="EEH66735.1"/>
    </source>
</evidence>
<keyword evidence="5 8" id="KW-1133">Transmembrane helix</keyword>
<dbReference type="STRING" id="103621.GCA_001067145_00607"/>
<feature type="transmembrane region" description="Helical" evidence="8">
    <location>
        <begin position="256"/>
        <end position="274"/>
    </location>
</feature>
<keyword evidence="2" id="KW-0813">Transport</keyword>
<dbReference type="GO" id="GO:0005886">
    <property type="term" value="C:plasma membrane"/>
    <property type="evidence" value="ECO:0007669"/>
    <property type="project" value="UniProtKB-SubCell"/>
</dbReference>
<dbReference type="Proteomes" id="UP000004778">
    <property type="component" value="Unassembled WGS sequence"/>
</dbReference>
<feature type="transmembrane region" description="Helical" evidence="8">
    <location>
        <begin position="415"/>
        <end position="438"/>
    </location>
</feature>
<dbReference type="PROSITE" id="PS50850">
    <property type="entry name" value="MFS"/>
    <property type="match status" value="1"/>
</dbReference>
<dbReference type="PANTHER" id="PTHR23517:SF3">
    <property type="entry name" value="INTEGRAL MEMBRANE TRANSPORT PROTEIN"/>
    <property type="match status" value="1"/>
</dbReference>
<feature type="transmembrane region" description="Helical" evidence="8">
    <location>
        <begin position="174"/>
        <end position="197"/>
    </location>
</feature>
<dbReference type="HOGENOM" id="CLU_001265_10_10_11"/>
<comment type="caution">
    <text evidence="10">The sequence shown here is derived from an EMBL/GenBank/DDBJ whole genome shotgun (WGS) entry which is preliminary data.</text>
</comment>
<dbReference type="GO" id="GO:0022857">
    <property type="term" value="F:transmembrane transporter activity"/>
    <property type="evidence" value="ECO:0007669"/>
    <property type="project" value="InterPro"/>
</dbReference>
<dbReference type="InterPro" id="IPR036259">
    <property type="entry name" value="MFS_trans_sf"/>
</dbReference>
<evidence type="ECO:0000256" key="4">
    <source>
        <dbReference type="ARBA" id="ARBA00022692"/>
    </source>
</evidence>
<keyword evidence="4 8" id="KW-0812">Transmembrane</keyword>
<evidence type="ECO:0000256" key="6">
    <source>
        <dbReference type="ARBA" id="ARBA00023136"/>
    </source>
</evidence>
<feature type="transmembrane region" description="Helical" evidence="8">
    <location>
        <begin position="294"/>
        <end position="312"/>
    </location>
</feature>
<feature type="transmembrane region" description="Helical" evidence="8">
    <location>
        <begin position="33"/>
        <end position="55"/>
    </location>
</feature>
<feature type="transmembrane region" description="Helical" evidence="8">
    <location>
        <begin position="384"/>
        <end position="403"/>
    </location>
</feature>
<sequence>MPRTHDEHVSPCPPIPSDDACHPRRRRRRSPDAATALLRALAPSVYVPTAVFALGSGAVQPVLVLAATDVGMSHAVAAGVLGLLGAVGVVSAPLTGVLVGRVGGQRSMVLGTAVAVAAVIGILLAMTVPGPLAVAVFVVGIVAQAVAANLWALARQGYVADAVPPWARARALSFLGGMMRLGVLLGPAIGAGALAVAGRRGPFVLQLLACFVALWGVLACALPDRQLRQVRRQTGQVAHQRQEATGERPPAVRSRVDHRATAVVAVAITCLQLLRTNRTVLVPLWGAHLGMSDSLISLTFAAGALVDVAMFIPSGRWMDRYGRLAGIVPALVIMGVALVVTIVWTSPTGFILGTCLMGFGNGFGSGIVMTMGADLAPSPGRERFLGWWQGIGNIGSAAGPFLVSALTSTAGLASGMWATAALGVVGGAWALVAVPRAYAHAGMDMRGRARH</sequence>
<name>C0W3H2_9ACTO</name>
<gene>
    <name evidence="10" type="ORF">HMPREF0058_0416</name>
</gene>
<evidence type="ECO:0000256" key="1">
    <source>
        <dbReference type="ARBA" id="ARBA00004651"/>
    </source>
</evidence>